<keyword evidence="1" id="KW-1133">Transmembrane helix</keyword>
<proteinExistence type="predicted"/>
<evidence type="ECO:0008006" key="4">
    <source>
        <dbReference type="Google" id="ProtNLM"/>
    </source>
</evidence>
<dbReference type="RefSeq" id="WP_013459556.1">
    <property type="nucleotide sequence ID" value="NC_014762.1"/>
</dbReference>
<dbReference type="STRING" id="709032.Sulku_0693"/>
<dbReference type="EMBL" id="CP002355">
    <property type="protein sequence ID" value="ADR33359.1"/>
    <property type="molecule type" value="Genomic_DNA"/>
</dbReference>
<keyword evidence="1" id="KW-0472">Membrane</keyword>
<reference evidence="2 3" key="1">
    <citation type="journal article" date="2012" name="Stand. Genomic Sci.">
        <title>Complete genome sequence of the sulfur compounds oxidizing chemolithoautotroph Sulfuricurvum kujiense type strain (YK-1(T)).</title>
        <authorList>
            <person name="Han C."/>
            <person name="Kotsyurbenko O."/>
            <person name="Chertkov O."/>
            <person name="Held B."/>
            <person name="Lapidus A."/>
            <person name="Nolan M."/>
            <person name="Lucas S."/>
            <person name="Hammon N."/>
            <person name="Deshpande S."/>
            <person name="Cheng J.F."/>
            <person name="Tapia R."/>
            <person name="Goodwin L.A."/>
            <person name="Pitluck S."/>
            <person name="Liolios K."/>
            <person name="Pagani I."/>
            <person name="Ivanova N."/>
            <person name="Mavromatis K."/>
            <person name="Mikhailova N."/>
            <person name="Pati A."/>
            <person name="Chen A."/>
            <person name="Palaniappan K."/>
            <person name="Land M."/>
            <person name="Hauser L."/>
            <person name="Chang Y.J."/>
            <person name="Jeffries C.D."/>
            <person name="Brambilla E.M."/>
            <person name="Rohde M."/>
            <person name="Spring S."/>
            <person name="Sikorski J."/>
            <person name="Goker M."/>
            <person name="Woyke T."/>
            <person name="Bristow J."/>
            <person name="Eisen J.A."/>
            <person name="Markowitz V."/>
            <person name="Hugenholtz P."/>
            <person name="Kyrpides N.C."/>
            <person name="Klenk H.P."/>
            <person name="Detter J.C."/>
        </authorList>
    </citation>
    <scope>NUCLEOTIDE SEQUENCE [LARGE SCALE GENOMIC DNA]</scope>
    <source>
        <strain evidence="3">ATCC BAA-921 / DSM 16994 / JCM 11577 / YK-1</strain>
    </source>
</reference>
<feature type="transmembrane region" description="Helical" evidence="1">
    <location>
        <begin position="41"/>
        <end position="65"/>
    </location>
</feature>
<organism evidence="2 3">
    <name type="scientific">Sulfuricurvum kujiense (strain ATCC BAA-921 / DSM 16994 / JCM 11577 / YK-1)</name>
    <dbReference type="NCBI Taxonomy" id="709032"/>
    <lineage>
        <taxon>Bacteria</taxon>
        <taxon>Pseudomonadati</taxon>
        <taxon>Campylobacterota</taxon>
        <taxon>Epsilonproteobacteria</taxon>
        <taxon>Campylobacterales</taxon>
        <taxon>Sulfurimonadaceae</taxon>
        <taxon>Sulfuricurvum</taxon>
    </lineage>
</organism>
<sequence length="147" mass="16332">MTWVLYIHILAACAWIGGSIVLFGLGIFIRDKGVQNAVYGAIGPFYGYFETVWLIILIATGLILADHYDLLSMIGNTETDLGQWITIKVSLVLSLSIATALHLYIAFATHKQHRTLIQKFLSRGGSLAIFILNLAILWTAIHIRSFL</sequence>
<dbReference type="eggNOG" id="ENOG50319CU">
    <property type="taxonomic scope" value="Bacteria"/>
</dbReference>
<evidence type="ECO:0000256" key="1">
    <source>
        <dbReference type="SAM" id="Phobius"/>
    </source>
</evidence>
<feature type="transmembrane region" description="Helical" evidence="1">
    <location>
        <begin position="85"/>
        <end position="108"/>
    </location>
</feature>
<keyword evidence="1" id="KW-0812">Transmembrane</keyword>
<feature type="transmembrane region" description="Helical" evidence="1">
    <location>
        <begin position="6"/>
        <end position="29"/>
    </location>
</feature>
<feature type="transmembrane region" description="Helical" evidence="1">
    <location>
        <begin position="120"/>
        <end position="141"/>
    </location>
</feature>
<gene>
    <name evidence="2" type="ordered locus">Sulku_0693</name>
</gene>
<name>E4U155_SULKY</name>
<evidence type="ECO:0000313" key="3">
    <source>
        <dbReference type="Proteomes" id="UP000008721"/>
    </source>
</evidence>
<dbReference type="OrthoDB" id="5365621at2"/>
<dbReference type="Proteomes" id="UP000008721">
    <property type="component" value="Chromosome"/>
</dbReference>
<dbReference type="HOGENOM" id="CLU_1756928_0_0_7"/>
<accession>E4U155</accession>
<protein>
    <recommendedName>
        <fullName evidence="4">Copper resistance protein D domain-containing protein</fullName>
    </recommendedName>
</protein>
<keyword evidence="3" id="KW-1185">Reference proteome</keyword>
<evidence type="ECO:0000313" key="2">
    <source>
        <dbReference type="EMBL" id="ADR33359.1"/>
    </source>
</evidence>
<dbReference type="AlphaFoldDB" id="E4U155"/>
<dbReference type="KEGG" id="sku:Sulku_0693"/>